<proteinExistence type="predicted"/>
<dbReference type="RefSeq" id="WP_068666545.1">
    <property type="nucleotide sequence ID" value="NZ_CP015520.1"/>
</dbReference>
<dbReference type="Proteomes" id="UP000076969">
    <property type="component" value="Chromosome"/>
</dbReference>
<dbReference type="EMBL" id="CP015520">
    <property type="protein sequence ID" value="ANF23160.1"/>
    <property type="molecule type" value="Genomic_DNA"/>
</dbReference>
<evidence type="ECO:0000313" key="2">
    <source>
        <dbReference type="Proteomes" id="UP000076969"/>
    </source>
</evidence>
<organism evidence="1 2">
    <name type="scientific">Thermococcus piezophilus</name>
    <dbReference type="NCBI Taxonomy" id="1712654"/>
    <lineage>
        <taxon>Archaea</taxon>
        <taxon>Methanobacteriati</taxon>
        <taxon>Methanobacteriota</taxon>
        <taxon>Thermococci</taxon>
        <taxon>Thermococcales</taxon>
        <taxon>Thermococcaceae</taxon>
        <taxon>Thermococcus</taxon>
    </lineage>
</organism>
<dbReference type="STRING" id="1712654.A7C91_08265"/>
<protein>
    <submittedName>
        <fullName evidence="1">Uncharacterized protein</fullName>
    </submittedName>
</protein>
<gene>
    <name evidence="1" type="ORF">A7C91_08265</name>
</gene>
<accession>A0A172WIC2</accession>
<dbReference type="OrthoDB" id="100944at2157"/>
<keyword evidence="2" id="KW-1185">Reference proteome</keyword>
<dbReference type="GeneID" id="28496181"/>
<evidence type="ECO:0000313" key="1">
    <source>
        <dbReference type="EMBL" id="ANF23160.1"/>
    </source>
</evidence>
<sequence>MNFLARYRGRLTLEVDLRNLENITFIGISLRPTKNGYYLPAYYIVDKSTPMSRQEFQKRFNEITATLAKEPLIMPGDVLNVEPKVNWEYAGRIDYVTSHVTRNGRTGTIQQTGWYYYYFVDNYRVEYYAKIKIRGDMNSKDVALKELNLHVDRNGYTHETLGDFLPDGHIGPTTSYSESLMIEVDSGKTLRIPAHGEYTKDTNDGIYFRGDTHTLNPNDYVDFHFYDFKRNIRFFPDPPAWGESFYMYLAVTMSASYKNIKYGVLRQKLSGSFYFNGQHITVKSAPRVDIVVYIKPNPKSVWYIRR</sequence>
<name>A0A172WIC2_9EURY</name>
<reference evidence="2" key="1">
    <citation type="journal article" date="2016" name="Syst. Appl. Microbiol.">
        <title>Thermococcus piezophilus sp. nov., a novel hyperthermophilic and piezophilic archaeon with a broad pressure range for growth, isolated from a deepest hydrothermal vent at the Mid-Cayman Rise.</title>
        <authorList>
            <person name="Dalmasso C."/>
            <person name="Oger P."/>
            <person name="Selva G."/>
            <person name="Courtine D."/>
            <person name="L'Haridon S."/>
            <person name="Garlaschelli A."/>
            <person name="Roussel E."/>
            <person name="Miyazaki J."/>
            <person name="Reveillaud J."/>
            <person name="Jebbar M."/>
            <person name="Takai K."/>
            <person name="Maignien L."/>
            <person name="Alain K."/>
        </authorList>
    </citation>
    <scope>NUCLEOTIDE SEQUENCE [LARGE SCALE GENOMIC DNA]</scope>
    <source>
        <strain evidence="2">CDGS</strain>
    </source>
</reference>
<dbReference type="AlphaFoldDB" id="A0A172WIC2"/>
<dbReference type="KEGG" id="tpie:A7C91_08265"/>